<gene>
    <name evidence="6 8" type="primary">gatE</name>
    <name evidence="8" type="ORF">AArcSl_2477</name>
</gene>
<organism evidence="8 9">
    <name type="scientific">Halalkaliarchaeum desulfuricum</name>
    <dbReference type="NCBI Taxonomy" id="2055893"/>
    <lineage>
        <taxon>Archaea</taxon>
        <taxon>Methanobacteriati</taxon>
        <taxon>Methanobacteriota</taxon>
        <taxon>Stenosarchaea group</taxon>
        <taxon>Halobacteria</taxon>
        <taxon>Halobacteriales</taxon>
        <taxon>Haloferacaceae</taxon>
        <taxon>Halalkaliarchaeum</taxon>
    </lineage>
</organism>
<dbReference type="InterPro" id="IPR017958">
    <property type="entry name" value="Gln-tRNA_amidoTrfase_suB_CS"/>
</dbReference>
<name>A0A343TLX6_9EURY</name>
<dbReference type="RefSeq" id="WP_119819782.1">
    <property type="nucleotide sequence ID" value="NZ_CP025066.1"/>
</dbReference>
<evidence type="ECO:0000256" key="3">
    <source>
        <dbReference type="ARBA" id="ARBA00022840"/>
    </source>
</evidence>
<dbReference type="NCBIfam" id="TIGR00134">
    <property type="entry name" value="gatE_arch"/>
    <property type="match status" value="1"/>
</dbReference>
<feature type="domain" description="Asn/Gln amidotransferase" evidence="7">
    <location>
        <begin position="481"/>
        <end position="622"/>
    </location>
</feature>
<comment type="catalytic activity">
    <reaction evidence="5 6">
        <text>L-glutamyl-tRNA(Gln) + L-glutamine + ATP + H2O = L-glutaminyl-tRNA(Gln) + L-glutamate + ADP + phosphate + H(+)</text>
        <dbReference type="Rhea" id="RHEA:17521"/>
        <dbReference type="Rhea" id="RHEA-COMP:9681"/>
        <dbReference type="Rhea" id="RHEA-COMP:9684"/>
        <dbReference type="ChEBI" id="CHEBI:15377"/>
        <dbReference type="ChEBI" id="CHEBI:15378"/>
        <dbReference type="ChEBI" id="CHEBI:29985"/>
        <dbReference type="ChEBI" id="CHEBI:30616"/>
        <dbReference type="ChEBI" id="CHEBI:43474"/>
        <dbReference type="ChEBI" id="CHEBI:58359"/>
        <dbReference type="ChEBI" id="CHEBI:78520"/>
        <dbReference type="ChEBI" id="CHEBI:78521"/>
        <dbReference type="ChEBI" id="CHEBI:456216"/>
    </reaction>
</comment>
<comment type="function">
    <text evidence="6">Allows the formation of correctly charged Gln-tRNA(Gln) through the transamidation of misacylated Glu-tRNA(Gln) in organisms which lack glutaminyl-tRNA synthetase. The reaction takes place in the presence of glutamine and ATP through an activated gamma-phospho-Glu-tRNA(Gln). The GatDE system is specific for glutamate and does not act on aspartate.</text>
</comment>
<evidence type="ECO:0000256" key="2">
    <source>
        <dbReference type="ARBA" id="ARBA00022741"/>
    </source>
</evidence>
<dbReference type="KEGG" id="hdf:AArcSl_2477"/>
<comment type="similarity">
    <text evidence="6">Belongs to the GatB/GatE family. GatE subfamily.</text>
</comment>
<dbReference type="InterPro" id="IPR042114">
    <property type="entry name" value="GatB_C_1"/>
</dbReference>
<protein>
    <recommendedName>
        <fullName evidence="6">Glutamyl-tRNA(Gln) amidotransferase subunit E</fullName>
        <shortName evidence="6">Glu-ADT subunit E</shortName>
        <ecNumber evidence="6">6.3.5.-</ecNumber>
    </recommendedName>
</protein>
<dbReference type="OrthoDB" id="7316at2157"/>
<dbReference type="GeneID" id="37878833"/>
<dbReference type="EMBL" id="CP025066">
    <property type="protein sequence ID" value="AUX10098.1"/>
    <property type="molecule type" value="Genomic_DNA"/>
</dbReference>
<dbReference type="AlphaFoldDB" id="A0A343TLX6"/>
<evidence type="ECO:0000256" key="5">
    <source>
        <dbReference type="ARBA" id="ARBA00047913"/>
    </source>
</evidence>
<proteinExistence type="inferred from homology"/>
<dbReference type="InterPro" id="IPR014746">
    <property type="entry name" value="Gln_synth/guanido_kin_cat_dom"/>
</dbReference>
<keyword evidence="4 6" id="KW-0648">Protein biosynthesis</keyword>
<dbReference type="EC" id="6.3.5.-" evidence="6"/>
<evidence type="ECO:0000256" key="1">
    <source>
        <dbReference type="ARBA" id="ARBA00022598"/>
    </source>
</evidence>
<evidence type="ECO:0000256" key="6">
    <source>
        <dbReference type="HAMAP-Rule" id="MF_00588"/>
    </source>
</evidence>
<evidence type="ECO:0000313" key="8">
    <source>
        <dbReference type="EMBL" id="AUX10098.1"/>
    </source>
</evidence>
<dbReference type="PROSITE" id="PS01234">
    <property type="entry name" value="GATB"/>
    <property type="match status" value="1"/>
</dbReference>
<dbReference type="GO" id="GO:0070681">
    <property type="term" value="P:glutaminyl-tRNAGln biosynthesis via transamidation"/>
    <property type="evidence" value="ECO:0007669"/>
    <property type="project" value="TreeGrafter"/>
</dbReference>
<dbReference type="Pfam" id="PF02637">
    <property type="entry name" value="GatB_Yqey"/>
    <property type="match status" value="1"/>
</dbReference>
<dbReference type="InterPro" id="IPR006075">
    <property type="entry name" value="Asn/Gln-tRNA_Trfase_suB/E_cat"/>
</dbReference>
<dbReference type="GO" id="GO:0016740">
    <property type="term" value="F:transferase activity"/>
    <property type="evidence" value="ECO:0007669"/>
    <property type="project" value="UniProtKB-KW"/>
</dbReference>
<dbReference type="HAMAP" id="MF_00588">
    <property type="entry name" value="GatE"/>
    <property type="match status" value="1"/>
</dbReference>
<dbReference type="FunFam" id="1.10.10.410:FF:000003">
    <property type="entry name" value="Glutamyl-tRNA(Gln) amidotransferase subunit E"/>
    <property type="match status" value="1"/>
</dbReference>
<dbReference type="Gene3D" id="3.30.1360.30">
    <property type="entry name" value="GAD-like domain"/>
    <property type="match status" value="1"/>
</dbReference>
<dbReference type="SMART" id="SM00845">
    <property type="entry name" value="GatB_Yqey"/>
    <property type="match status" value="1"/>
</dbReference>
<dbReference type="GO" id="GO:0005737">
    <property type="term" value="C:cytoplasm"/>
    <property type="evidence" value="ECO:0007669"/>
    <property type="project" value="InterPro"/>
</dbReference>
<evidence type="ECO:0000313" key="9">
    <source>
        <dbReference type="Proteomes" id="UP000263012"/>
    </source>
</evidence>
<reference evidence="9" key="1">
    <citation type="submission" date="2017-11" db="EMBL/GenBank/DDBJ databases">
        <title>Phenotypic and genomic properties of facultatively anaerobic sulfur-reducing natronoarchaea from hypersaline soda lakes.</title>
        <authorList>
            <person name="Sorokin D.Y."/>
            <person name="Kublanov I.V."/>
            <person name="Roman P."/>
            <person name="Sinninghe Damste J.S."/>
            <person name="Golyshin P.N."/>
            <person name="Rojo D."/>
            <person name="Ciordia S."/>
            <person name="Mena M.D.C."/>
            <person name="Ferrer M."/>
            <person name="Messina E."/>
            <person name="Smedile F."/>
            <person name="La Spada G."/>
            <person name="La Cono V."/>
            <person name="Yakimov M.M."/>
        </authorList>
    </citation>
    <scope>NUCLEOTIDE SEQUENCE [LARGE SCALE GENOMIC DNA]</scope>
    <source>
        <strain evidence="9">AArc-Sl</strain>
    </source>
</reference>
<dbReference type="PANTHER" id="PTHR11659">
    <property type="entry name" value="GLUTAMYL-TRNA GLN AMIDOTRANSFERASE SUBUNIT B MITOCHONDRIAL AND PROKARYOTIC PET112-RELATED"/>
    <property type="match status" value="1"/>
</dbReference>
<dbReference type="InterPro" id="IPR004115">
    <property type="entry name" value="GAD-like_sf"/>
</dbReference>
<dbReference type="Pfam" id="PF02934">
    <property type="entry name" value="GatB_N"/>
    <property type="match status" value="1"/>
</dbReference>
<keyword evidence="8" id="KW-0808">Transferase</keyword>
<dbReference type="Proteomes" id="UP000263012">
    <property type="component" value="Chromosome"/>
</dbReference>
<dbReference type="InterPro" id="IPR004414">
    <property type="entry name" value="GatE"/>
</dbReference>
<accession>A0A343TLX6</accession>
<dbReference type="GO" id="GO:0006412">
    <property type="term" value="P:translation"/>
    <property type="evidence" value="ECO:0007669"/>
    <property type="project" value="UniProtKB-UniRule"/>
</dbReference>
<dbReference type="NCBIfam" id="NF003107">
    <property type="entry name" value="PRK04028.1"/>
    <property type="match status" value="1"/>
</dbReference>
<keyword evidence="1 6" id="KW-0436">Ligase</keyword>
<evidence type="ECO:0000256" key="4">
    <source>
        <dbReference type="ARBA" id="ARBA00022917"/>
    </source>
</evidence>
<dbReference type="InterPro" id="IPR018027">
    <property type="entry name" value="Asn/Gln_amidotransferase"/>
</dbReference>
<dbReference type="GO" id="GO:0050567">
    <property type="term" value="F:glutaminyl-tRNA synthase (glutamine-hydrolyzing) activity"/>
    <property type="evidence" value="ECO:0007669"/>
    <property type="project" value="UniProtKB-UniRule"/>
</dbReference>
<dbReference type="InterPro" id="IPR023168">
    <property type="entry name" value="GatB_Yqey_C_2"/>
</dbReference>
<dbReference type="SUPFAM" id="SSF55261">
    <property type="entry name" value="GAD domain-like"/>
    <property type="match status" value="1"/>
</dbReference>
<dbReference type="InterPro" id="IPR003789">
    <property type="entry name" value="Asn/Gln_tRNA_amidoTrase-B-like"/>
</dbReference>
<dbReference type="SUPFAM" id="SSF55931">
    <property type="entry name" value="Glutamine synthetase/guanido kinase"/>
    <property type="match status" value="1"/>
</dbReference>
<dbReference type="Pfam" id="PF02938">
    <property type="entry name" value="GAD"/>
    <property type="match status" value="1"/>
</dbReference>
<dbReference type="GO" id="GO:0004812">
    <property type="term" value="F:aminoacyl-tRNA ligase activity"/>
    <property type="evidence" value="ECO:0007669"/>
    <property type="project" value="InterPro"/>
</dbReference>
<dbReference type="SUPFAM" id="SSF89095">
    <property type="entry name" value="GatB/YqeY motif"/>
    <property type="match status" value="1"/>
</dbReference>
<dbReference type="Gene3D" id="1.10.10.410">
    <property type="match status" value="1"/>
</dbReference>
<sequence length="626" mass="67977">MTDTDSAYDYGDLGLVAGLEIHQQLDTETKLFCESPTELREPEEAERTITRYLHPTKSELGELDEAALEESRVDREFEYLAYDTTCLVEEDDEPPRRVDEEALEVALQIADLLDVAVVDQAHVMRKLVIDGSNTSGFQRSMLLGQSGEIETSEGSVSVEDLLLEEESAQRVEETDRGVVYSLDRLGIPLVEIGTAPDIRSPEQAQEAAERIGMLLRSTGRVKRGLGTIRQDVNVSIARGARVEIKGVQELGGIADIVELEVKRQVELLEIADKLAERDASIADPVDVTDAFVDTDSGVIRGAIEGGGSVYAVRLEGFDGLVGREIQPDRRLGTELSDHAKRHGAGGIFHTDELPAYGVTESEVETLRGAVDAEPDDAVAIVADETETAELAIDAVADRAETAVGGVPEETRGANDDGTTRYLRPLPGAARMYPETDVPPVEPDPSDVETPELLTEKLERYRDELGLDAGLARQVAYGRRMPLFESAIEAGVDPTFAASVLESTTTELRRDGVPVENLEDDHYLEVLQRVEDGDIAKEGVEDVLRVLADDPALSIETAIEEAGVAGVDEAEVREAVVEVVERNAEQVESEGMGAFSGLMGECMGALRGKADGELVSDVLREEIQRRS</sequence>
<evidence type="ECO:0000259" key="7">
    <source>
        <dbReference type="SMART" id="SM00845"/>
    </source>
</evidence>
<dbReference type="Gene3D" id="1.10.150.380">
    <property type="entry name" value="GatB domain, N-terminal subdomain"/>
    <property type="match status" value="1"/>
</dbReference>
<keyword evidence="2 6" id="KW-0547">Nucleotide-binding</keyword>
<comment type="subunit">
    <text evidence="6">Heterodimer of GatD and GatE.</text>
</comment>
<dbReference type="PANTHER" id="PTHR11659:SF2">
    <property type="entry name" value="GLUTAMYL-TRNA(GLN) AMIDOTRANSFERASE SUBUNIT E"/>
    <property type="match status" value="1"/>
</dbReference>
<dbReference type="InterPro" id="IPR017959">
    <property type="entry name" value="Asn/Gln-tRNA_amidoTrfase_suB/E"/>
</dbReference>
<dbReference type="GO" id="GO:0005524">
    <property type="term" value="F:ATP binding"/>
    <property type="evidence" value="ECO:0007669"/>
    <property type="project" value="UniProtKB-KW"/>
</dbReference>
<keyword evidence="3 6" id="KW-0067">ATP-binding</keyword>
<keyword evidence="9" id="KW-1185">Reference proteome</keyword>
<dbReference type="InterPro" id="IPR029351">
    <property type="entry name" value="GAD_dom"/>
</dbReference>